<dbReference type="PROSITE" id="PS50879">
    <property type="entry name" value="RNASE_H_1"/>
    <property type="match status" value="1"/>
</dbReference>
<reference evidence="4 5" key="1">
    <citation type="submission" date="2016-02" db="EMBL/GenBank/DDBJ databases">
        <title>Genome analysis of coral dinoflagellate symbionts highlights evolutionary adaptations to a symbiotic lifestyle.</title>
        <authorList>
            <person name="Aranda M."/>
            <person name="Li Y."/>
            <person name="Liew Y.J."/>
            <person name="Baumgarten S."/>
            <person name="Simakov O."/>
            <person name="Wilson M."/>
            <person name="Piel J."/>
            <person name="Ashoor H."/>
            <person name="Bougouffa S."/>
            <person name="Bajic V.B."/>
            <person name="Ryu T."/>
            <person name="Ravasi T."/>
            <person name="Bayer T."/>
            <person name="Micklem G."/>
            <person name="Kim H."/>
            <person name="Bhak J."/>
            <person name="Lajeunesse T.C."/>
            <person name="Voolstra C.R."/>
        </authorList>
    </citation>
    <scope>NUCLEOTIDE SEQUENCE [LARGE SCALE GENOMIC DNA]</scope>
    <source>
        <strain evidence="4 5">CCMP2467</strain>
    </source>
</reference>
<evidence type="ECO:0000313" key="5">
    <source>
        <dbReference type="Proteomes" id="UP000186817"/>
    </source>
</evidence>
<dbReference type="InterPro" id="IPR036397">
    <property type="entry name" value="RNaseH_sf"/>
</dbReference>
<comment type="caution">
    <text evidence="4">The sequence shown here is derived from an EMBL/GenBank/DDBJ whole genome shotgun (WGS) entry which is preliminary data.</text>
</comment>
<keyword evidence="5" id="KW-1185">Reference proteome</keyword>
<dbReference type="GO" id="GO:0004523">
    <property type="term" value="F:RNA-DNA hybrid ribonuclease activity"/>
    <property type="evidence" value="ECO:0007669"/>
    <property type="project" value="InterPro"/>
</dbReference>
<organism evidence="4 5">
    <name type="scientific">Symbiodinium microadriaticum</name>
    <name type="common">Dinoflagellate</name>
    <name type="synonym">Zooxanthella microadriatica</name>
    <dbReference type="NCBI Taxonomy" id="2951"/>
    <lineage>
        <taxon>Eukaryota</taxon>
        <taxon>Sar</taxon>
        <taxon>Alveolata</taxon>
        <taxon>Dinophyceae</taxon>
        <taxon>Suessiales</taxon>
        <taxon>Symbiodiniaceae</taxon>
        <taxon>Symbiodinium</taxon>
    </lineage>
</organism>
<feature type="domain" description="RNase H type-1" evidence="3">
    <location>
        <begin position="1583"/>
        <end position="1738"/>
    </location>
</feature>
<feature type="signal peptide" evidence="2">
    <location>
        <begin position="1"/>
        <end position="23"/>
    </location>
</feature>
<dbReference type="InterPro" id="IPR012337">
    <property type="entry name" value="RNaseH-like_sf"/>
</dbReference>
<dbReference type="GO" id="GO:0003676">
    <property type="term" value="F:nucleic acid binding"/>
    <property type="evidence" value="ECO:0007669"/>
    <property type="project" value="InterPro"/>
</dbReference>
<proteinExistence type="predicted"/>
<dbReference type="PANTHER" id="PTHR47027">
    <property type="entry name" value="REVERSE TRANSCRIPTASE DOMAIN-CONTAINING PROTEIN"/>
    <property type="match status" value="1"/>
</dbReference>
<evidence type="ECO:0000256" key="1">
    <source>
        <dbReference type="SAM" id="MobiDB-lite"/>
    </source>
</evidence>
<feature type="region of interest" description="Disordered" evidence="1">
    <location>
        <begin position="876"/>
        <end position="924"/>
    </location>
</feature>
<keyword evidence="2" id="KW-0732">Signal</keyword>
<dbReference type="OrthoDB" id="417259at2759"/>
<dbReference type="InterPro" id="IPR036691">
    <property type="entry name" value="Endo/exonu/phosph_ase_sf"/>
</dbReference>
<feature type="region of interest" description="Disordered" evidence="1">
    <location>
        <begin position="366"/>
        <end position="394"/>
    </location>
</feature>
<protein>
    <recommendedName>
        <fullName evidence="3">RNase H type-1 domain-containing protein</fullName>
    </recommendedName>
</protein>
<evidence type="ECO:0000256" key="2">
    <source>
        <dbReference type="SAM" id="SignalP"/>
    </source>
</evidence>
<evidence type="ECO:0000313" key="4">
    <source>
        <dbReference type="EMBL" id="OLQ06597.1"/>
    </source>
</evidence>
<evidence type="ECO:0000259" key="3">
    <source>
        <dbReference type="PROSITE" id="PS50879"/>
    </source>
</evidence>
<dbReference type="SUPFAM" id="SSF56219">
    <property type="entry name" value="DNase I-like"/>
    <property type="match status" value="1"/>
</dbReference>
<dbReference type="Gene3D" id="3.30.420.10">
    <property type="entry name" value="Ribonuclease H-like superfamily/Ribonuclease H"/>
    <property type="match status" value="1"/>
</dbReference>
<accession>A0A1Q9EGT8</accession>
<feature type="compositionally biased region" description="Low complexity" evidence="1">
    <location>
        <begin position="898"/>
        <end position="911"/>
    </location>
</feature>
<name>A0A1Q9EGT8_SYMMI</name>
<dbReference type="EMBL" id="LSRX01000157">
    <property type="protein sequence ID" value="OLQ06597.1"/>
    <property type="molecule type" value="Genomic_DNA"/>
</dbReference>
<dbReference type="Gene3D" id="3.60.10.10">
    <property type="entry name" value="Endonuclease/exonuclease/phosphatase"/>
    <property type="match status" value="1"/>
</dbReference>
<dbReference type="Proteomes" id="UP000186817">
    <property type="component" value="Unassembled WGS sequence"/>
</dbReference>
<feature type="region of interest" description="Disordered" evidence="1">
    <location>
        <begin position="1262"/>
        <end position="1290"/>
    </location>
</feature>
<feature type="chain" id="PRO_5012277139" description="RNase H type-1 domain-containing protein" evidence="2">
    <location>
        <begin position="24"/>
        <end position="3150"/>
    </location>
</feature>
<gene>
    <name evidence="4" type="ORF">AK812_SmicGene10115</name>
</gene>
<dbReference type="PANTHER" id="PTHR47027:SF20">
    <property type="entry name" value="REVERSE TRANSCRIPTASE-LIKE PROTEIN WITH RNA-DIRECTED DNA POLYMERASE DOMAIN"/>
    <property type="match status" value="1"/>
</dbReference>
<dbReference type="InterPro" id="IPR002156">
    <property type="entry name" value="RNaseH_domain"/>
</dbReference>
<dbReference type="SUPFAM" id="SSF53098">
    <property type="entry name" value="Ribonuclease H-like"/>
    <property type="match status" value="1"/>
</dbReference>
<sequence>MPRPIGVLAWFFGFASMPVFCEASLLGRTLPLAFTASRLHVGNATASPSFPAAGAPYSVGVEELVTYVGDPASHANPRLTDELQNMPWLVTNVSDLSTWTDNVAGRWLGVYVFTPHYQPIVTAVRCLHFHDAQHVLDAILDFAPGGPPEVAMTCVPTRPQCSPDAGSVLRFPTSVRRHPSGPHVAVLIDLRLAGGHRFACILPANFALHTLLAFAESMVPFSERGLLVYVGDAVAPHRQEVLRLRDGDVLLFALATEGLLVQYLQERFFMPPHHHSGQDAIMAVCCAYDVQPSESVTCAFRTADLEFRGNASLDGTQAGDEVEFTGHQVLTFVFEECPDPEARVEPYVTLDDLEDGSPPYHDVPVHFRASDRSRTSAAGRRGSQEVHRSRSRRGGSTVHSCLEIVGAKHGPVCQQFSHVEGLDGLIGKAFMWGRGFQQDALELGAHDSTPICHTGHACLFGPWFAPFARPWKLTCPSTLGLFQEYKLLTEPESHSLSARDLVEAARDFVEGEGRVWPFLPAHDPHALQRIAERAEDEAQTLGSEEAAEFTMCLLTPGYVMEEVVITLVPPAEVPEALQLTQDARDQVRRRLFPSLIVVDPQPSQGYGVLIALPGWATPETVICFSLLDVDERLFAASVPAVASRERLLAVAELSPPDLYDVYLEGSPTPMQDGEEAPMAPGICAFCMNRHELPGPYFHLPETLLTSMAWDDHPALPYGPDDGHMCYVGECSMRRVPLPDDMPLPDNSQVAAAFGIQLSSMLVQPASPVTRDVTMDGYYCYNVCAAYCPAAGEVGDRSCIILVDCRAMLQGWQLVFCQEGRLTRAQLIEDLSTFAPAGWDVHLEGLAGADDIHDVTPGQVIYASYVLIPHHWQPNPGPAPGLESAAELSIGGSSDPAGSSMESSLSSDGSSSQHPRSRSPYRSNANTASDAIAEAPFVLLGQEFAPELVVVPLPPNAEVTQVLEQVQARRDRICRERFGRIVPVHPQPSGAYALAVVQPPWSQELLVVFDCLRVTEAIYCWVASPAMTRAAILTVVGVPNTGEFEVYAPDSDLPMGPADVCQLRTGSCVSVIPSTCPLFVVTPLADMLLSGAGWDIEASLPCVPGHWLHVLSDTGPVSIQLAAGTPEALLPVVAEAIGLPIDQASIQFAAPPLTDFADEGRMAWNIAAATRSGALPVNPERCVYFIDMRAILCGLTWAVTQDGTVSVALIREQCGRAAAGGRRVEVTGGRPFHGRDDIVWVWPGAVLRIRVVAIPLAPHPGSFAPASRNEDDSHPDSGGPDGPPDDMEVAANDGSAAPAAASSGMLHVAPHGHTLLAAAAMFLLVMCVGAASQHALFVAGLLHWRRLRFPAVVCLLALSSSLPYAESVQLRLPAEWHAEGSSSLGCALPGRRCLPTPCRAAAGPPCVLGARGVSSSDCMDDLGSGDGALSLGIITLLEVCVRDTDGSPFFEAATLLETLVEHFDGPDSGSLRNVSAICPPPCARAGSDQRVALNLDSLLWSSESEICDLRASSAPAASEVCGHEPQFFDLTRSGCSLPGEQGLMRRFFNKVAFSSLLTIPAGLERPGRFAAWVGAGLVGRSPGPSEVLVLTSDGSFKADPSSAGWGIVFSLRGLDQIQDAGQFVGCLFGSMAPFAPFVGHAHSPDAYDAEVAGLLWCAVALAQLPLRCSVVIRADNVSALWGVAGMSQMRASPLCVAARSLHASVSIGTQGRVSFEHVRGHSGEVSNELADALASMGASGRTSTHPFRFEVQAFLQEDGLVSSWMPHFAMSTARASELPPLHDGVFSWESTPGQAVRPPGFSMRPFLRAFPEFSGCSGPHGGPQWVQLCVASFNALSLAECHKEKEAGLHGSAGRPSLLRDSLLSAGVHVAGLQECRTPMATMTCGCYSRFASGCDESSCFGVELWVSSTGPCPPDSVVVLHTAPTVLIASARLGRQAIRILVGQAPHRGHSAATRAEWWRATSHLCHSYSKGVPWIFLLDGNCRIGSRETSAVGAYEADPEDEAGALLNDLLVGFDMCIPATLANTMIGAGGTLIQKRTGELDRSDYVCIPSSWLAGGCQAWVDPGITTGHGGLDHLATVCRCVVSLPSAPECRARAQRIDARALSDPANAVQIANLIEAAPRPGWDTEVSEHAAIVVDYLYTSLVRLFPQQRRRLRASYFSEETLALHQAVADLRRAVRSRTQALRCTYIRCAFLAWRSESTDFCSLFRGGWLWDLRVRLGHNCMLLRRFGRRLRSTCKTDKAEHLAALSDEVAKAPTAEIHRAVQRVVRPRKFRKAANDPLPRLLKSDGTFCNTSAEVADTWRDHFRVLEGGVLVDANELERRCRLFQRSADRPDALAITGLPSWTTLESAFRHSAPRKASGPDLLPPAICRSFSASLTELFWPLLLKSICYAAEPVGMKGGVMFHINKGKPGSQSDCASHRGILAQSCLSKVFHRSLRGLVVHHWSRHSMPLQIGGKSGCSAAFGHLCSRSVLSFARASQMSAGLLFVDLQSAYYAVIRETVLGGGLSDRPLGEVASALGLDSDDLQLLKHYAEDEPVLQQQDACPMLLAMARELHRQTWFVLAGDSQSHIVETQRGTRPEGTLADVLFNVLFAKVLSRRRQAGDSPLSPQIPWSGERNPFPVESRARSQVLTVTDIAYADDLCTPVVCANASHLRGAVSSMTADTMDVLTPHALRPNLGPTKTAAVFAPVGRGSREARREAFVSLKGRDPVWPDSKGLLWLDLVPRYRHLGSIVTHDCKMGPEIRHRLAMASSAFREGKRRLFACKAIPLSKRAVLFRTHVLSVLLSGAGSWPKLSKGEWQTFRGGVLGFYRQLLCLRSTGDWRHTEAQIFAAVGLPSASALLHAERLRFLRQLVCSAPDHVWALLSWYRPFQDSPQAAQTQLIPQDGHVQAPSVQISRPVLPMSDREDFSLGLMHELRQLDEADDQQIYDTVASFVEPLPVLRRTLQLWVETLLPDALAASAQDVLLVLKPDLVCSQVRGKLPDVDEAPAFDPLIAHALYRGPVNGGTVYVVGPVDQAWLDKWNLTDLPRGSLDLAATESVPASCSGLSVTLPPAPFYAESFFHPAPLSLKALRLVNAWTSQFLAALPHVTRTASRGVPVLLRVPAGRAQFEPVSTWLLRASANNEEGLSPGCFTLEFNAKGTSL</sequence>